<keyword evidence="11" id="KW-1185">Reference proteome</keyword>
<reference evidence="11" key="1">
    <citation type="journal article" date="2013" name="BMC Microbiol.">
        <title>Taxonomy and evolution of bacteriochlorophyll a-containing members of the OM60/NOR5 clade of marine gammaproteobacteria: description of Luminiphilus syltensis gen. nov., sp. nov., reclassification of Haliea rubra as Pseudohaliea rubra gen. nov., comb. nov., and emendation of Chromatocurvus halotolerans.</title>
        <authorList>
            <person name="Spring S."/>
            <person name="Riedel T."/>
            <person name="Sproer C."/>
            <person name="Yan S."/>
            <person name="Harder J."/>
            <person name="Fuchs B.M."/>
        </authorList>
    </citation>
    <scope>NUCLEOTIDE SEQUENCE [LARGE SCALE GENOMIC DNA]</scope>
    <source>
        <strain evidence="11">NOR51-B</strain>
    </source>
</reference>
<keyword evidence="1 8" id="KW-0444">Lipid biosynthesis</keyword>
<dbReference type="OrthoDB" id="517356at2"/>
<accession>B8KRH1</accession>
<dbReference type="GO" id="GO:0008897">
    <property type="term" value="F:holo-[acyl-carrier-protein] synthase activity"/>
    <property type="evidence" value="ECO:0007669"/>
    <property type="project" value="UniProtKB-UniRule"/>
</dbReference>
<dbReference type="InterPro" id="IPR008278">
    <property type="entry name" value="4-PPantetheinyl_Trfase_dom"/>
</dbReference>
<dbReference type="Pfam" id="PF01648">
    <property type="entry name" value="ACPS"/>
    <property type="match status" value="1"/>
</dbReference>
<dbReference type="Proteomes" id="UP000004699">
    <property type="component" value="Unassembled WGS sequence"/>
</dbReference>
<comment type="function">
    <text evidence="8">Transfers the 4'-phosphopantetheine moiety from coenzyme A to a Ser of acyl-carrier-protein.</text>
</comment>
<dbReference type="EMBL" id="DS999411">
    <property type="protein sequence ID" value="EED34247.1"/>
    <property type="molecule type" value="Genomic_DNA"/>
</dbReference>
<keyword evidence="2 8" id="KW-0808">Transferase</keyword>
<proteinExistence type="inferred from homology"/>
<evidence type="ECO:0000256" key="1">
    <source>
        <dbReference type="ARBA" id="ARBA00022516"/>
    </source>
</evidence>
<feature type="binding site" evidence="8">
    <location>
        <position position="7"/>
    </location>
    <ligand>
        <name>Mg(2+)</name>
        <dbReference type="ChEBI" id="CHEBI:18420"/>
    </ligand>
</feature>
<dbReference type="Gene3D" id="3.90.470.20">
    <property type="entry name" value="4'-phosphopantetheinyl transferase domain"/>
    <property type="match status" value="1"/>
</dbReference>
<evidence type="ECO:0000256" key="8">
    <source>
        <dbReference type="HAMAP-Rule" id="MF_00101"/>
    </source>
</evidence>
<keyword evidence="7 8" id="KW-0275">Fatty acid biosynthesis</keyword>
<dbReference type="HAMAP" id="MF_00101">
    <property type="entry name" value="AcpS"/>
    <property type="match status" value="1"/>
</dbReference>
<dbReference type="AlphaFoldDB" id="B8KRH1"/>
<dbReference type="NCBIfam" id="TIGR00516">
    <property type="entry name" value="acpS"/>
    <property type="match status" value="1"/>
</dbReference>
<name>B8KRH1_9GAMM</name>
<comment type="similarity">
    <text evidence="8">Belongs to the P-Pant transferase superfamily. AcpS family.</text>
</comment>
<evidence type="ECO:0000259" key="9">
    <source>
        <dbReference type="Pfam" id="PF01648"/>
    </source>
</evidence>
<keyword evidence="5 8" id="KW-0460">Magnesium</keyword>
<comment type="catalytic activity">
    <reaction evidence="8">
        <text>apo-[ACP] + CoA = holo-[ACP] + adenosine 3',5'-bisphosphate + H(+)</text>
        <dbReference type="Rhea" id="RHEA:12068"/>
        <dbReference type="Rhea" id="RHEA-COMP:9685"/>
        <dbReference type="Rhea" id="RHEA-COMP:9690"/>
        <dbReference type="ChEBI" id="CHEBI:15378"/>
        <dbReference type="ChEBI" id="CHEBI:29999"/>
        <dbReference type="ChEBI" id="CHEBI:57287"/>
        <dbReference type="ChEBI" id="CHEBI:58343"/>
        <dbReference type="ChEBI" id="CHEBI:64479"/>
        <dbReference type="EC" id="2.7.8.7"/>
    </reaction>
</comment>
<dbReference type="eggNOG" id="COG0736">
    <property type="taxonomic scope" value="Bacteria"/>
</dbReference>
<dbReference type="STRING" id="565045.NOR51B_184"/>
<dbReference type="GO" id="GO:0006633">
    <property type="term" value="P:fatty acid biosynthetic process"/>
    <property type="evidence" value="ECO:0007669"/>
    <property type="project" value="UniProtKB-UniRule"/>
</dbReference>
<evidence type="ECO:0000313" key="11">
    <source>
        <dbReference type="Proteomes" id="UP000004699"/>
    </source>
</evidence>
<dbReference type="InterPro" id="IPR037143">
    <property type="entry name" value="4-PPantetheinyl_Trfase_dom_sf"/>
</dbReference>
<keyword evidence="8" id="KW-0963">Cytoplasm</keyword>
<sequence>MIGLGTDIIKTSRIEAALSRHGDRFVHRILSAGERVRYRPGDVHFLAKSFAAKEAVAKALGTGFREGIGWRHIIIERDTLGAPVVRLEGAAAKRLIKIGGKRVLLSIADEYDCALAHAAVV</sequence>
<keyword evidence="3 8" id="KW-0479">Metal-binding</keyword>
<evidence type="ECO:0000256" key="6">
    <source>
        <dbReference type="ARBA" id="ARBA00023098"/>
    </source>
</evidence>
<gene>
    <name evidence="8 10" type="primary">acpS</name>
    <name evidence="10" type="ORF">NOR51B_184</name>
</gene>
<evidence type="ECO:0000313" key="10">
    <source>
        <dbReference type="EMBL" id="EED34247.1"/>
    </source>
</evidence>
<keyword evidence="4 8" id="KW-0276">Fatty acid metabolism</keyword>
<dbReference type="NCBIfam" id="TIGR00556">
    <property type="entry name" value="pantethn_trn"/>
    <property type="match status" value="1"/>
</dbReference>
<keyword evidence="6 8" id="KW-0443">Lipid metabolism</keyword>
<dbReference type="GO" id="GO:0000287">
    <property type="term" value="F:magnesium ion binding"/>
    <property type="evidence" value="ECO:0007669"/>
    <property type="project" value="UniProtKB-UniRule"/>
</dbReference>
<evidence type="ECO:0000256" key="7">
    <source>
        <dbReference type="ARBA" id="ARBA00023160"/>
    </source>
</evidence>
<dbReference type="GO" id="GO:0005737">
    <property type="term" value="C:cytoplasm"/>
    <property type="evidence" value="ECO:0007669"/>
    <property type="project" value="UniProtKB-SubCell"/>
</dbReference>
<evidence type="ECO:0000256" key="3">
    <source>
        <dbReference type="ARBA" id="ARBA00022723"/>
    </source>
</evidence>
<dbReference type="SUPFAM" id="SSF56214">
    <property type="entry name" value="4'-phosphopantetheinyl transferase"/>
    <property type="match status" value="1"/>
</dbReference>
<comment type="cofactor">
    <cofactor evidence="8">
        <name>Mg(2+)</name>
        <dbReference type="ChEBI" id="CHEBI:18420"/>
    </cofactor>
</comment>
<protein>
    <recommendedName>
        <fullName evidence="8">Holo-[acyl-carrier-protein] synthase</fullName>
        <shortName evidence="8">Holo-ACP synthase</shortName>
        <ecNumber evidence="8">2.7.8.7</ecNumber>
    </recommendedName>
    <alternativeName>
        <fullName evidence="8">4'-phosphopantetheinyl transferase AcpS</fullName>
    </alternativeName>
</protein>
<dbReference type="RefSeq" id="WP_009018995.1">
    <property type="nucleotide sequence ID" value="NZ_DS999411.1"/>
</dbReference>
<dbReference type="InterPro" id="IPR004568">
    <property type="entry name" value="Ppantetheine-prot_Trfase_dom"/>
</dbReference>
<evidence type="ECO:0000256" key="2">
    <source>
        <dbReference type="ARBA" id="ARBA00022679"/>
    </source>
</evidence>
<organism evidence="10 11">
    <name type="scientific">Luminiphilus syltensis NOR5-1B</name>
    <dbReference type="NCBI Taxonomy" id="565045"/>
    <lineage>
        <taxon>Bacteria</taxon>
        <taxon>Pseudomonadati</taxon>
        <taxon>Pseudomonadota</taxon>
        <taxon>Gammaproteobacteria</taxon>
        <taxon>Cellvibrionales</taxon>
        <taxon>Halieaceae</taxon>
        <taxon>Luminiphilus</taxon>
    </lineage>
</organism>
<comment type="subcellular location">
    <subcellularLocation>
        <location evidence="8">Cytoplasm</location>
    </subcellularLocation>
</comment>
<feature type="domain" description="4'-phosphopantetheinyl transferase" evidence="9">
    <location>
        <begin position="3"/>
        <end position="115"/>
    </location>
</feature>
<dbReference type="InterPro" id="IPR002582">
    <property type="entry name" value="ACPS"/>
</dbReference>
<evidence type="ECO:0000256" key="5">
    <source>
        <dbReference type="ARBA" id="ARBA00022842"/>
    </source>
</evidence>
<dbReference type="EC" id="2.7.8.7" evidence="8"/>
<feature type="binding site" evidence="8">
    <location>
        <position position="54"/>
    </location>
    <ligand>
        <name>Mg(2+)</name>
        <dbReference type="ChEBI" id="CHEBI:18420"/>
    </ligand>
</feature>
<dbReference type="HOGENOM" id="CLU_089696_0_2_6"/>
<evidence type="ECO:0000256" key="4">
    <source>
        <dbReference type="ARBA" id="ARBA00022832"/>
    </source>
</evidence>